<proteinExistence type="predicted"/>
<dbReference type="AlphaFoldDB" id="A0A484XRH0"/>
<evidence type="ECO:0000313" key="1">
    <source>
        <dbReference type="EMBL" id="VFS25957.1"/>
    </source>
</evidence>
<protein>
    <submittedName>
        <fullName evidence="1">Uncharacterized protein</fullName>
    </submittedName>
</protein>
<sequence length="251" mass="27021">MKPEIKTPEALAKERLTSKVRLPNNISLVKGLKANHDAMTSALSYLQTGIKLSTATGVMLDAKGEFYDLPRGGMGDDEYRSAMQSLSSGMTSSQQSRPSIGKYIASVYGIKWLKPGGINNPAGALGAVFNRAPLDRMIYVQCGRDAPNIKLPDSLVSATFSGDCYSTATRPNVRLTDNAPMIPGNIFASVWGGLEYVRTQRAIRVSAGITIRVKSGKSILTRQQTNEIISQDAVSPKNTLATHKTIEVTNG</sequence>
<gene>
    <name evidence="1" type="ORF">NCTC12126_02378</name>
</gene>
<name>A0A484XRH0_9ENTR</name>
<dbReference type="EMBL" id="CAADIW010000021">
    <property type="protein sequence ID" value="VFS25957.1"/>
    <property type="molecule type" value="Genomic_DNA"/>
</dbReference>
<accession>A0A484XRH0</accession>
<dbReference type="Proteomes" id="UP000351155">
    <property type="component" value="Unassembled WGS sequence"/>
</dbReference>
<reference evidence="1 2" key="1">
    <citation type="submission" date="2019-03" db="EMBL/GenBank/DDBJ databases">
        <authorList>
            <consortium name="Pathogen Informatics"/>
        </authorList>
    </citation>
    <scope>NUCLEOTIDE SEQUENCE [LARGE SCALE GENOMIC DNA]</scope>
    <source>
        <strain evidence="1 2">NCTC12126</strain>
    </source>
</reference>
<organism evidence="1 2">
    <name type="scientific">Enterobacter cancerogenus</name>
    <dbReference type="NCBI Taxonomy" id="69218"/>
    <lineage>
        <taxon>Bacteria</taxon>
        <taxon>Pseudomonadati</taxon>
        <taxon>Pseudomonadota</taxon>
        <taxon>Gammaproteobacteria</taxon>
        <taxon>Enterobacterales</taxon>
        <taxon>Enterobacteriaceae</taxon>
        <taxon>Enterobacter</taxon>
        <taxon>Enterobacter cloacae complex</taxon>
    </lineage>
</organism>
<evidence type="ECO:0000313" key="2">
    <source>
        <dbReference type="Proteomes" id="UP000351155"/>
    </source>
</evidence>